<dbReference type="Proteomes" id="UP001155144">
    <property type="component" value="Unassembled WGS sequence"/>
</dbReference>
<reference evidence="5" key="1">
    <citation type="submission" date="2022-08" db="EMBL/GenBank/DDBJ databases">
        <title>Genomic Encyclopedia of Type Strains, Phase V (KMG-V): Genome sequencing to study the core and pangenomes of soil and plant-associated prokaryotes.</title>
        <authorList>
            <person name="Whitman W."/>
        </authorList>
    </citation>
    <scope>NUCLEOTIDE SEQUENCE</scope>
    <source>
        <strain evidence="5">SP3026</strain>
    </source>
</reference>
<name>A0A9X2ZTA9_9BACT</name>
<evidence type="ECO:0000256" key="2">
    <source>
        <dbReference type="ARBA" id="ARBA00022722"/>
    </source>
</evidence>
<proteinExistence type="inferred from homology"/>
<dbReference type="InterPro" id="IPR008201">
    <property type="entry name" value="HepT-like"/>
</dbReference>
<evidence type="ECO:0000313" key="5">
    <source>
        <dbReference type="EMBL" id="MCS4121900.1"/>
    </source>
</evidence>
<keyword evidence="1" id="KW-1277">Toxin-antitoxin system</keyword>
<dbReference type="InterPro" id="IPR037038">
    <property type="entry name" value="HepT-like_sf"/>
</dbReference>
<dbReference type="AlphaFoldDB" id="A0A9X2ZTA9"/>
<keyword evidence="2" id="KW-0540">Nuclease</keyword>
<accession>A0A9X2ZTA9</accession>
<evidence type="ECO:0000256" key="1">
    <source>
        <dbReference type="ARBA" id="ARBA00022649"/>
    </source>
</evidence>
<keyword evidence="3" id="KW-0378">Hydrolase</keyword>
<dbReference type="NCBIfam" id="NF047751">
    <property type="entry name" value="HepT_toxin"/>
    <property type="match status" value="1"/>
</dbReference>
<dbReference type="Gene3D" id="1.20.120.580">
    <property type="entry name" value="bsu32300-like"/>
    <property type="match status" value="1"/>
</dbReference>
<dbReference type="PANTHER" id="PTHR33397">
    <property type="entry name" value="UPF0331 PROTEIN YUTE"/>
    <property type="match status" value="1"/>
</dbReference>
<dbReference type="RefSeq" id="WP_205421572.1">
    <property type="nucleotide sequence ID" value="NZ_CALTRV010000005.1"/>
</dbReference>
<comment type="caution">
    <text evidence="5">The sequence shown here is derived from an EMBL/GenBank/DDBJ whole genome shotgun (WGS) entry which is preliminary data.</text>
</comment>
<comment type="similarity">
    <text evidence="4">Belongs to the HepT RNase toxin family.</text>
</comment>
<dbReference type="GO" id="GO:0004540">
    <property type="term" value="F:RNA nuclease activity"/>
    <property type="evidence" value="ECO:0007669"/>
    <property type="project" value="InterPro"/>
</dbReference>
<dbReference type="GO" id="GO:0016787">
    <property type="term" value="F:hydrolase activity"/>
    <property type="evidence" value="ECO:0007669"/>
    <property type="project" value="UniProtKB-KW"/>
</dbReference>
<sequence length="130" mass="15312">MAELSERLQRLRPLQEKARTDFEEDPYLRDIAERNLEVAAQCCIDICNRIIALENAPKPEDYYEAIRQQGELGVLPSEFADRLAPLAGFRNVLAHQYLGVNWDEVYSHLQQLDDLDRFAKHIRQWLQMRE</sequence>
<evidence type="ECO:0000256" key="4">
    <source>
        <dbReference type="ARBA" id="ARBA00024207"/>
    </source>
</evidence>
<dbReference type="Pfam" id="PF01934">
    <property type="entry name" value="HepT-like"/>
    <property type="match status" value="1"/>
</dbReference>
<evidence type="ECO:0000256" key="3">
    <source>
        <dbReference type="ARBA" id="ARBA00022801"/>
    </source>
</evidence>
<protein>
    <submittedName>
        <fullName evidence="5">Uncharacterized protein YutE (UPF0331/DUF86 family)</fullName>
    </submittedName>
</protein>
<dbReference type="PANTHER" id="PTHR33397:SF5">
    <property type="entry name" value="RNASE YUTE-RELATED"/>
    <property type="match status" value="1"/>
</dbReference>
<organism evidence="5 6">
    <name type="scientific">Salinibacter ruber</name>
    <dbReference type="NCBI Taxonomy" id="146919"/>
    <lineage>
        <taxon>Bacteria</taxon>
        <taxon>Pseudomonadati</taxon>
        <taxon>Rhodothermota</taxon>
        <taxon>Rhodothermia</taxon>
        <taxon>Rhodothermales</taxon>
        <taxon>Salinibacteraceae</taxon>
        <taxon>Salinibacter</taxon>
    </lineage>
</organism>
<dbReference type="EMBL" id="JANUBL010000003">
    <property type="protein sequence ID" value="MCS4121900.1"/>
    <property type="molecule type" value="Genomic_DNA"/>
</dbReference>
<dbReference type="InterPro" id="IPR052379">
    <property type="entry name" value="Type_VII_TA_RNase"/>
</dbReference>
<dbReference type="GO" id="GO:0110001">
    <property type="term" value="C:toxin-antitoxin complex"/>
    <property type="evidence" value="ECO:0007669"/>
    <property type="project" value="InterPro"/>
</dbReference>
<evidence type="ECO:0000313" key="6">
    <source>
        <dbReference type="Proteomes" id="UP001155144"/>
    </source>
</evidence>
<gene>
    <name evidence="5" type="ORF">GGP45_002253</name>
</gene>